<reference evidence="8" key="1">
    <citation type="submission" date="2018-05" db="EMBL/GenBank/DDBJ databases">
        <authorList>
            <person name="Lanie J.A."/>
            <person name="Ng W.-L."/>
            <person name="Kazmierczak K.M."/>
            <person name="Andrzejewski T.M."/>
            <person name="Davidsen T.M."/>
            <person name="Wayne K.J."/>
            <person name="Tettelin H."/>
            <person name="Glass J.I."/>
            <person name="Rusch D."/>
            <person name="Podicherti R."/>
            <person name="Tsui H.-C.T."/>
            <person name="Winkler M.E."/>
        </authorList>
    </citation>
    <scope>NUCLEOTIDE SEQUENCE</scope>
</reference>
<keyword evidence="2" id="KW-0489">Methyltransferase</keyword>
<dbReference type="GO" id="GO:0008705">
    <property type="term" value="F:methionine synthase activity"/>
    <property type="evidence" value="ECO:0007669"/>
    <property type="project" value="TreeGrafter"/>
</dbReference>
<evidence type="ECO:0000256" key="6">
    <source>
        <dbReference type="ARBA" id="ARBA00023285"/>
    </source>
</evidence>
<evidence type="ECO:0000256" key="4">
    <source>
        <dbReference type="ARBA" id="ARBA00022691"/>
    </source>
</evidence>
<protein>
    <recommendedName>
        <fullName evidence="7">Hcy-binding domain-containing protein</fullName>
    </recommendedName>
</protein>
<dbReference type="InterPro" id="IPR050554">
    <property type="entry name" value="Met_Synthase/Corrinoid"/>
</dbReference>
<evidence type="ECO:0000256" key="1">
    <source>
        <dbReference type="ARBA" id="ARBA00010398"/>
    </source>
</evidence>
<dbReference type="EMBL" id="UINC01211400">
    <property type="protein sequence ID" value="SVE35280.1"/>
    <property type="molecule type" value="Genomic_DNA"/>
</dbReference>
<evidence type="ECO:0000313" key="8">
    <source>
        <dbReference type="EMBL" id="SVE35280.1"/>
    </source>
</evidence>
<keyword evidence="4" id="KW-0949">S-adenosyl-L-methionine</keyword>
<evidence type="ECO:0000256" key="5">
    <source>
        <dbReference type="ARBA" id="ARBA00022723"/>
    </source>
</evidence>
<dbReference type="PROSITE" id="PS50970">
    <property type="entry name" value="HCY"/>
    <property type="match status" value="1"/>
</dbReference>
<feature type="non-terminal residue" evidence="8">
    <location>
        <position position="68"/>
    </location>
</feature>
<dbReference type="PANTHER" id="PTHR45833:SF1">
    <property type="entry name" value="METHIONINE SYNTHASE"/>
    <property type="match status" value="1"/>
</dbReference>
<dbReference type="GO" id="GO:0005829">
    <property type="term" value="C:cytosol"/>
    <property type="evidence" value="ECO:0007669"/>
    <property type="project" value="TreeGrafter"/>
</dbReference>
<gene>
    <name evidence="8" type="ORF">METZ01_LOCUS488134</name>
</gene>
<dbReference type="Pfam" id="PF02574">
    <property type="entry name" value="S-methyl_trans"/>
    <property type="match status" value="1"/>
</dbReference>
<dbReference type="SUPFAM" id="SSF82282">
    <property type="entry name" value="Homocysteine S-methyltransferase"/>
    <property type="match status" value="1"/>
</dbReference>
<evidence type="ECO:0000256" key="3">
    <source>
        <dbReference type="ARBA" id="ARBA00022679"/>
    </source>
</evidence>
<dbReference type="GO" id="GO:0046653">
    <property type="term" value="P:tetrahydrofolate metabolic process"/>
    <property type="evidence" value="ECO:0007669"/>
    <property type="project" value="TreeGrafter"/>
</dbReference>
<evidence type="ECO:0000256" key="2">
    <source>
        <dbReference type="ARBA" id="ARBA00022603"/>
    </source>
</evidence>
<dbReference type="AlphaFoldDB" id="A0A383CTB1"/>
<feature type="domain" description="Hcy-binding" evidence="7">
    <location>
        <begin position="1"/>
        <end position="68"/>
    </location>
</feature>
<dbReference type="GO" id="GO:0050667">
    <property type="term" value="P:homocysteine metabolic process"/>
    <property type="evidence" value="ECO:0007669"/>
    <property type="project" value="TreeGrafter"/>
</dbReference>
<accession>A0A383CTB1</accession>
<dbReference type="InterPro" id="IPR036589">
    <property type="entry name" value="HCY_dom_sf"/>
</dbReference>
<keyword evidence="3" id="KW-0808">Transferase</keyword>
<dbReference type="InterPro" id="IPR003726">
    <property type="entry name" value="HCY_dom"/>
</dbReference>
<dbReference type="GO" id="GO:0032259">
    <property type="term" value="P:methylation"/>
    <property type="evidence" value="ECO:0007669"/>
    <property type="project" value="UniProtKB-KW"/>
</dbReference>
<organism evidence="8">
    <name type="scientific">marine metagenome</name>
    <dbReference type="NCBI Taxonomy" id="408172"/>
    <lineage>
        <taxon>unclassified sequences</taxon>
        <taxon>metagenomes</taxon>
        <taxon>ecological metagenomes</taxon>
    </lineage>
</organism>
<keyword evidence="6" id="KW-0170">Cobalt</keyword>
<dbReference type="PANTHER" id="PTHR45833">
    <property type="entry name" value="METHIONINE SYNTHASE"/>
    <property type="match status" value="1"/>
</dbReference>
<feature type="non-terminal residue" evidence="8">
    <location>
        <position position="1"/>
    </location>
</feature>
<keyword evidence="5" id="KW-0479">Metal-binding</keyword>
<evidence type="ECO:0000259" key="7">
    <source>
        <dbReference type="PROSITE" id="PS50970"/>
    </source>
</evidence>
<dbReference type="Gene3D" id="3.20.20.330">
    <property type="entry name" value="Homocysteine-binding-like domain"/>
    <property type="match status" value="1"/>
</dbReference>
<dbReference type="GO" id="GO:0046872">
    <property type="term" value="F:metal ion binding"/>
    <property type="evidence" value="ECO:0007669"/>
    <property type="project" value="UniProtKB-KW"/>
</dbReference>
<proteinExistence type="inferred from homology"/>
<name>A0A383CTB1_9ZZZZ</name>
<comment type="similarity">
    <text evidence="1">Belongs to the vitamin-B12 dependent methionine synthase family.</text>
</comment>
<sequence length="68" mass="7645">VILDGALGTSIQSLKLKESDFRGKRFMDWPTDLRGNNDLLCITQPERVAEIHHKFLEAGADIISTNTF</sequence>